<dbReference type="Proteomes" id="UP000177745">
    <property type="component" value="Unassembled WGS sequence"/>
</dbReference>
<organism evidence="9 10">
    <name type="scientific">Candidatus Yanofskybacteria bacterium RIFCSPLOWO2_12_FULL_43_11b</name>
    <dbReference type="NCBI Taxonomy" id="1802710"/>
    <lineage>
        <taxon>Bacteria</taxon>
        <taxon>Candidatus Yanofskyibacteriota</taxon>
    </lineage>
</organism>
<keyword evidence="5 6" id="KW-0472">Membrane</keyword>
<feature type="transmembrane region" description="Helical" evidence="6">
    <location>
        <begin position="428"/>
        <end position="457"/>
    </location>
</feature>
<dbReference type="GO" id="GO:0005886">
    <property type="term" value="C:plasma membrane"/>
    <property type="evidence" value="ECO:0007669"/>
    <property type="project" value="UniProtKB-SubCell"/>
</dbReference>
<evidence type="ECO:0000313" key="10">
    <source>
        <dbReference type="Proteomes" id="UP000177745"/>
    </source>
</evidence>
<evidence type="ECO:0000256" key="1">
    <source>
        <dbReference type="ARBA" id="ARBA00004651"/>
    </source>
</evidence>
<feature type="domain" description="DUF4131" evidence="8">
    <location>
        <begin position="30"/>
        <end position="187"/>
    </location>
</feature>
<comment type="subcellular location">
    <subcellularLocation>
        <location evidence="1">Cell membrane</location>
        <topology evidence="1">Multi-pass membrane protein</topology>
    </subcellularLocation>
</comment>
<feature type="transmembrane region" description="Helical" evidence="6">
    <location>
        <begin position="348"/>
        <end position="370"/>
    </location>
</feature>
<feature type="transmembrane region" description="Helical" evidence="6">
    <location>
        <begin position="390"/>
        <end position="408"/>
    </location>
</feature>
<accession>A0A1F8H9T2</accession>
<dbReference type="InterPro" id="IPR004477">
    <property type="entry name" value="ComEC_N"/>
</dbReference>
<reference evidence="9 10" key="1">
    <citation type="journal article" date="2016" name="Nat. Commun.">
        <title>Thousands of microbial genomes shed light on interconnected biogeochemical processes in an aquifer system.</title>
        <authorList>
            <person name="Anantharaman K."/>
            <person name="Brown C.T."/>
            <person name="Hug L.A."/>
            <person name="Sharon I."/>
            <person name="Castelle C.J."/>
            <person name="Probst A.J."/>
            <person name="Thomas B.C."/>
            <person name="Singh A."/>
            <person name="Wilkins M.J."/>
            <person name="Karaoz U."/>
            <person name="Brodie E.L."/>
            <person name="Williams K.H."/>
            <person name="Hubbard S.S."/>
            <person name="Banfield J.F."/>
        </authorList>
    </citation>
    <scope>NUCLEOTIDE SEQUENCE [LARGE SCALE GENOMIC DNA]</scope>
</reference>
<evidence type="ECO:0000259" key="8">
    <source>
        <dbReference type="Pfam" id="PF13567"/>
    </source>
</evidence>
<keyword evidence="3 6" id="KW-0812">Transmembrane</keyword>
<protein>
    <recommendedName>
        <fullName evidence="11">ComEC/Rec2-related protein domain-containing protein</fullName>
    </recommendedName>
</protein>
<evidence type="ECO:0000256" key="2">
    <source>
        <dbReference type="ARBA" id="ARBA00022475"/>
    </source>
</evidence>
<dbReference type="EMBL" id="MGKY01000012">
    <property type="protein sequence ID" value="OGN33748.1"/>
    <property type="molecule type" value="Genomic_DNA"/>
</dbReference>
<dbReference type="Pfam" id="PF13567">
    <property type="entry name" value="DUF4131"/>
    <property type="match status" value="1"/>
</dbReference>
<name>A0A1F8H9T2_9BACT</name>
<feature type="transmembrane region" description="Helical" evidence="6">
    <location>
        <begin position="7"/>
        <end position="24"/>
    </location>
</feature>
<evidence type="ECO:0000313" key="9">
    <source>
        <dbReference type="EMBL" id="OGN33748.1"/>
    </source>
</evidence>
<feature type="transmembrane region" description="Helical" evidence="6">
    <location>
        <begin position="289"/>
        <end position="322"/>
    </location>
</feature>
<dbReference type="NCBIfam" id="TIGR00360">
    <property type="entry name" value="ComEC_N-term"/>
    <property type="match status" value="1"/>
</dbReference>
<comment type="caution">
    <text evidence="9">The sequence shown here is derived from an EMBL/GenBank/DDBJ whole genome shotgun (WGS) entry which is preliminary data.</text>
</comment>
<proteinExistence type="predicted"/>
<evidence type="ECO:0000256" key="3">
    <source>
        <dbReference type="ARBA" id="ARBA00022692"/>
    </source>
</evidence>
<dbReference type="InterPro" id="IPR025405">
    <property type="entry name" value="DUF4131"/>
</dbReference>
<feature type="transmembrane region" description="Helical" evidence="6">
    <location>
        <begin position="260"/>
        <end position="282"/>
    </location>
</feature>
<gene>
    <name evidence="9" type="ORF">A3G51_03815</name>
</gene>
<keyword evidence="4 6" id="KW-1133">Transmembrane helix</keyword>
<evidence type="ECO:0000259" key="7">
    <source>
        <dbReference type="Pfam" id="PF03772"/>
    </source>
</evidence>
<feature type="domain" description="ComEC/Rec2-related protein" evidence="7">
    <location>
        <begin position="236"/>
        <end position="469"/>
    </location>
</feature>
<evidence type="ECO:0000256" key="4">
    <source>
        <dbReference type="ARBA" id="ARBA00022989"/>
    </source>
</evidence>
<evidence type="ECO:0000256" key="6">
    <source>
        <dbReference type="SAM" id="Phobius"/>
    </source>
</evidence>
<dbReference type="PANTHER" id="PTHR30619:SF7">
    <property type="entry name" value="BETA-LACTAMASE DOMAIN PROTEIN"/>
    <property type="match status" value="1"/>
</dbReference>
<dbReference type="InterPro" id="IPR052159">
    <property type="entry name" value="Competence_DNA_uptake"/>
</dbReference>
<keyword evidence="2" id="KW-1003">Cell membrane</keyword>
<evidence type="ECO:0000256" key="5">
    <source>
        <dbReference type="ARBA" id="ARBA00023136"/>
    </source>
</evidence>
<feature type="transmembrane region" description="Helical" evidence="6">
    <location>
        <begin position="54"/>
        <end position="72"/>
    </location>
</feature>
<evidence type="ECO:0008006" key="11">
    <source>
        <dbReference type="Google" id="ProtNLM"/>
    </source>
</evidence>
<dbReference type="PANTHER" id="PTHR30619">
    <property type="entry name" value="DNA INTERNALIZATION/COMPETENCE PROTEIN COMEC/REC2"/>
    <property type="match status" value="1"/>
</dbReference>
<dbReference type="Pfam" id="PF03772">
    <property type="entry name" value="Competence"/>
    <property type="match status" value="1"/>
</dbReference>
<dbReference type="AlphaFoldDB" id="A0A1F8H9T2"/>
<sequence>MHKSQILFYLLLAFICGVFVASFLAISETWILVFLIFAIGLITISGYRKTYSKNGLFAGALFFVFIFGIIRFNSFNLANSILNQFADIEVGGKGVVVTLTGYVDEEPDVNGDKSQIVFKVKELIVPDKTLVVDERTLIYTNAFPRYKFGDNLSVIGALKSPQNFVEDFDYVSYLKKQNIRTVVSFPKVTEINDLDTGFFEKTKIGLYKKIFGLKNKFESAINKSISEPNASFINGILLGSRQNIPEEIKEAFNKTGTTHILAISGYNIMIISWAVLSLLVYFFKRRTAFWLSVAIIILFTILTGASSSVVRASIMGLLLLFANGYGRLYDPKNSIILAGVAMIWSNPFALVFDIGFQLSFVAVIGLMYLYPRIDSKLKKLPKLGNLKEMFLMTLSAQIAVAPLLIYYFKNFSLVSLLANILILPFLPAAMFIGFISGLAGVIFLPVGQVVGFIAWAITTYQIKIIEFLASI</sequence>
<feature type="transmembrane region" description="Helical" evidence="6">
    <location>
        <begin position="30"/>
        <end position="47"/>
    </location>
</feature>